<comment type="caution">
    <text evidence="1">The sequence shown here is derived from an EMBL/GenBank/DDBJ whole genome shotgun (WGS) entry which is preliminary data.</text>
</comment>
<sequence length="465" mass="52179">MLPLGSVREKGPISVTTEVVESNPFFRIWETWCGLLSLCTHILLHHYIVSLLHLQLVSPPSPLKTPAVENAPPKYSTQTLAKQVAYEAGFTTVKQFWQDRHTGPNSCSTFMTDLIICCLSVLYPPQPTRTKCSNDLHIAVRLLAYHQGEPGSIPGRVIPDFLEMGIVPDDLSAGFLEDLLFTPPFYSSAAPLSPRFILIDSQDRTRVTFRLLVSVMTIGNGLIVGNPERDKETAVTWKSNQTLGKVSGARVARLGTISEIAHSTGYYLLKSTLCRQSGIALPFRKTRRSKAKSKYRNRIRLERASQKQSTDTHKSPYDRVKRCRERTINMKASERVKRQQHGCSSSSKSHRVDHYTEAKLRGDAFDIPTADWRTAFRHLAVVRLEFAVQAAISQLYLQVLCVGVTLKHITSVLPAYEISAILVRKSGIFGNRGADLPFVAGRNVNPKCERFWVQIPDEALMYETI</sequence>
<evidence type="ECO:0000313" key="2">
    <source>
        <dbReference type="Proteomes" id="UP001159363"/>
    </source>
</evidence>
<organism evidence="1 2">
    <name type="scientific">Dryococelus australis</name>
    <dbReference type="NCBI Taxonomy" id="614101"/>
    <lineage>
        <taxon>Eukaryota</taxon>
        <taxon>Metazoa</taxon>
        <taxon>Ecdysozoa</taxon>
        <taxon>Arthropoda</taxon>
        <taxon>Hexapoda</taxon>
        <taxon>Insecta</taxon>
        <taxon>Pterygota</taxon>
        <taxon>Neoptera</taxon>
        <taxon>Polyneoptera</taxon>
        <taxon>Phasmatodea</taxon>
        <taxon>Verophasmatodea</taxon>
        <taxon>Anareolatae</taxon>
        <taxon>Phasmatidae</taxon>
        <taxon>Eurycanthinae</taxon>
        <taxon>Dryococelus</taxon>
    </lineage>
</organism>
<accession>A0ABQ9H645</accession>
<protein>
    <submittedName>
        <fullName evidence="1">Uncharacterized protein</fullName>
    </submittedName>
</protein>
<dbReference type="EMBL" id="JARBHB010000007">
    <property type="protein sequence ID" value="KAJ8879759.1"/>
    <property type="molecule type" value="Genomic_DNA"/>
</dbReference>
<evidence type="ECO:0000313" key="1">
    <source>
        <dbReference type="EMBL" id="KAJ8879759.1"/>
    </source>
</evidence>
<name>A0ABQ9H645_9NEOP</name>
<keyword evidence="2" id="KW-1185">Reference proteome</keyword>
<proteinExistence type="predicted"/>
<gene>
    <name evidence="1" type="ORF">PR048_020367</name>
</gene>
<dbReference type="Proteomes" id="UP001159363">
    <property type="component" value="Chromosome 6"/>
</dbReference>
<reference evidence="1 2" key="1">
    <citation type="submission" date="2023-02" db="EMBL/GenBank/DDBJ databases">
        <title>LHISI_Scaffold_Assembly.</title>
        <authorList>
            <person name="Stuart O.P."/>
            <person name="Cleave R."/>
            <person name="Magrath M.J.L."/>
            <person name="Mikheyev A.S."/>
        </authorList>
    </citation>
    <scope>NUCLEOTIDE SEQUENCE [LARGE SCALE GENOMIC DNA]</scope>
    <source>
        <strain evidence="1">Daus_M_001</strain>
        <tissue evidence="1">Leg muscle</tissue>
    </source>
</reference>